<dbReference type="GO" id="GO:0140359">
    <property type="term" value="F:ABC-type transporter activity"/>
    <property type="evidence" value="ECO:0007669"/>
    <property type="project" value="InterPro"/>
</dbReference>
<feature type="transmembrane region" description="Helical" evidence="1">
    <location>
        <begin position="226"/>
        <end position="248"/>
    </location>
</feature>
<sequence length="255" mass="26678">MMRLAVLRSELTKLRTLRSAMVCLGVLLLLEVGLGAVAGWSVQRAIAQGSPKLSPDWDPESAGLSVIGYSQFALIVFGVLTISHEYTSGMIRQSLLAVPRRGAFYAAKLLVSAAVSLAVAIPAVFFGYLTAEAGLGRYGTTLDAPELPRAIAGGVLYLVLTGLFCTGVAALLRSPVAALAVLAPLYFFVSQLLTTIHATGRFAAYLPDQAGLRMFAVGGAHHAARLGPGGGLAVLVAWVCLALGAGYLRLRQLEP</sequence>
<dbReference type="OrthoDB" id="3297477at2"/>
<keyword evidence="1" id="KW-0812">Transmembrane</keyword>
<feature type="transmembrane region" description="Helical" evidence="1">
    <location>
        <begin position="150"/>
        <end position="172"/>
    </location>
</feature>
<accession>A0A540WCK9</accession>
<dbReference type="Proteomes" id="UP000319103">
    <property type="component" value="Unassembled WGS sequence"/>
</dbReference>
<keyword evidence="1" id="KW-0472">Membrane</keyword>
<keyword evidence="3" id="KW-1185">Reference proteome</keyword>
<dbReference type="AlphaFoldDB" id="A0A540WCK9"/>
<reference evidence="2 3" key="1">
    <citation type="submission" date="2019-06" db="EMBL/GenBank/DDBJ databases">
        <title>Description of Kitasatospora acidophila sp. nov. isolated from pine grove soil, and reclassification of Streptomyces novaecaesareae to Kitasatospora novaeceasareae comb. nov.</title>
        <authorList>
            <person name="Kim M.J."/>
        </authorList>
    </citation>
    <scope>NUCLEOTIDE SEQUENCE [LARGE SCALE GENOMIC DNA]</scope>
    <source>
        <strain evidence="2 3">MMS16-CNU292</strain>
    </source>
</reference>
<evidence type="ECO:0000313" key="2">
    <source>
        <dbReference type="EMBL" id="TQF06682.1"/>
    </source>
</evidence>
<proteinExistence type="predicted"/>
<keyword evidence="1" id="KW-1133">Transmembrane helix</keyword>
<dbReference type="Pfam" id="PF12730">
    <property type="entry name" value="ABC2_membrane_4"/>
    <property type="match status" value="1"/>
</dbReference>
<gene>
    <name evidence="2" type="ORF">E6W39_36425</name>
</gene>
<dbReference type="EMBL" id="VIGB01000003">
    <property type="protein sequence ID" value="TQF06682.1"/>
    <property type="molecule type" value="Genomic_DNA"/>
</dbReference>
<organism evidence="2 3">
    <name type="scientific">Kitasatospora acidiphila</name>
    <dbReference type="NCBI Taxonomy" id="2567942"/>
    <lineage>
        <taxon>Bacteria</taxon>
        <taxon>Bacillati</taxon>
        <taxon>Actinomycetota</taxon>
        <taxon>Actinomycetes</taxon>
        <taxon>Kitasatosporales</taxon>
        <taxon>Streptomycetaceae</taxon>
        <taxon>Kitasatospora</taxon>
    </lineage>
</organism>
<name>A0A540WCK9_9ACTN</name>
<evidence type="ECO:0000256" key="1">
    <source>
        <dbReference type="SAM" id="Phobius"/>
    </source>
</evidence>
<evidence type="ECO:0000313" key="3">
    <source>
        <dbReference type="Proteomes" id="UP000319103"/>
    </source>
</evidence>
<feature type="transmembrane region" description="Helical" evidence="1">
    <location>
        <begin position="21"/>
        <end position="42"/>
    </location>
</feature>
<protein>
    <submittedName>
        <fullName evidence="2">ABC transporter permease subunit</fullName>
    </submittedName>
</protein>
<comment type="caution">
    <text evidence="2">The sequence shown here is derived from an EMBL/GenBank/DDBJ whole genome shotgun (WGS) entry which is preliminary data.</text>
</comment>
<dbReference type="GO" id="GO:0005886">
    <property type="term" value="C:plasma membrane"/>
    <property type="evidence" value="ECO:0007669"/>
    <property type="project" value="UniProtKB-SubCell"/>
</dbReference>
<feature type="transmembrane region" description="Helical" evidence="1">
    <location>
        <begin position="62"/>
        <end position="82"/>
    </location>
</feature>
<feature type="transmembrane region" description="Helical" evidence="1">
    <location>
        <begin position="103"/>
        <end position="130"/>
    </location>
</feature>
<feature type="transmembrane region" description="Helical" evidence="1">
    <location>
        <begin position="179"/>
        <end position="206"/>
    </location>
</feature>